<name>A0ACB8BVE1_9AGAM</name>
<comment type="caution">
    <text evidence="1">The sequence shown here is derived from an EMBL/GenBank/DDBJ whole genome shotgun (WGS) entry which is preliminary data.</text>
</comment>
<proteinExistence type="predicted"/>
<gene>
    <name evidence="1" type="ORF">BV22DRAFT_92342</name>
</gene>
<evidence type="ECO:0000313" key="1">
    <source>
        <dbReference type="EMBL" id="KAH7929935.1"/>
    </source>
</evidence>
<dbReference type="Proteomes" id="UP000790709">
    <property type="component" value="Unassembled WGS sequence"/>
</dbReference>
<keyword evidence="2" id="KW-1185">Reference proteome</keyword>
<accession>A0ACB8BVE1</accession>
<protein>
    <submittedName>
        <fullName evidence="1">RNI-like protein</fullName>
    </submittedName>
</protein>
<sequence>MRLKFTSSKPRHPYDEDPATVRSAGNSRMKSVNAKLASNISAKTIISSIRRRDVVHRLDIGNSHLGDEGCVQLFNYLSSKAGQECRDNVTELYLTKNDIGAKGLLAVAKFLHGNEVIRELCLSGNPLTTDRDIITKFAAALNTSRLCTLQLIHSGTLSDSFICAFLPMLTTPYLRHLDLSAIGMTRAAVPAIVDYVSSPRCRLERLQCNANSLTLPGARSIIDAIDTSNYSLWKANLDDLHSDESDGNGDRRMLAWQDGWRILNGASRRNLQAKLQTRDDALAFLRYSRALFLRSGSGRRASAKPRLAGISPFFDLPTELQQEIFGFVAPGLSHRQRMSIVAFAVDKHTLPRLRKGLVAVQRRTRFARLCTRVTGSSFVEGPPFEGSWRPCSWWECECTGEARRECRALRRWRREMRDLWLTQVGCDVWDPGFMADGYRRTESM</sequence>
<evidence type="ECO:0000313" key="2">
    <source>
        <dbReference type="Proteomes" id="UP000790709"/>
    </source>
</evidence>
<organism evidence="1 2">
    <name type="scientific">Leucogyrophana mollusca</name>
    <dbReference type="NCBI Taxonomy" id="85980"/>
    <lineage>
        <taxon>Eukaryota</taxon>
        <taxon>Fungi</taxon>
        <taxon>Dikarya</taxon>
        <taxon>Basidiomycota</taxon>
        <taxon>Agaricomycotina</taxon>
        <taxon>Agaricomycetes</taxon>
        <taxon>Agaricomycetidae</taxon>
        <taxon>Boletales</taxon>
        <taxon>Boletales incertae sedis</taxon>
        <taxon>Leucogyrophana</taxon>
    </lineage>
</organism>
<dbReference type="EMBL" id="MU266336">
    <property type="protein sequence ID" value="KAH7929935.1"/>
    <property type="molecule type" value="Genomic_DNA"/>
</dbReference>
<reference evidence="1" key="1">
    <citation type="journal article" date="2021" name="New Phytol.">
        <title>Evolutionary innovations through gain and loss of genes in the ectomycorrhizal Boletales.</title>
        <authorList>
            <person name="Wu G."/>
            <person name="Miyauchi S."/>
            <person name="Morin E."/>
            <person name="Kuo A."/>
            <person name="Drula E."/>
            <person name="Varga T."/>
            <person name="Kohler A."/>
            <person name="Feng B."/>
            <person name="Cao Y."/>
            <person name="Lipzen A."/>
            <person name="Daum C."/>
            <person name="Hundley H."/>
            <person name="Pangilinan J."/>
            <person name="Johnson J."/>
            <person name="Barry K."/>
            <person name="LaButti K."/>
            <person name="Ng V."/>
            <person name="Ahrendt S."/>
            <person name="Min B."/>
            <person name="Choi I.G."/>
            <person name="Park H."/>
            <person name="Plett J.M."/>
            <person name="Magnuson J."/>
            <person name="Spatafora J.W."/>
            <person name="Nagy L.G."/>
            <person name="Henrissat B."/>
            <person name="Grigoriev I.V."/>
            <person name="Yang Z.L."/>
            <person name="Xu J."/>
            <person name="Martin F.M."/>
        </authorList>
    </citation>
    <scope>NUCLEOTIDE SEQUENCE</scope>
    <source>
        <strain evidence="1">KUC20120723A-06</strain>
    </source>
</reference>